<name>A0A1G8JE57_9SPHI</name>
<proteinExistence type="predicted"/>
<sequence>MIKQGFLLFAVVVLFIASCKPEVSVRTLTGKWKYIKIEHPNASPPDTVKQAELDANVPYIQFTPEMKFLIVWGGKFLSHGSFTLNGSNMNVTEKLPDGKTRNFVFYVSELTDTKIVFESTGPEGSKVTALRASKF</sequence>
<evidence type="ECO:0000313" key="1">
    <source>
        <dbReference type="EMBL" id="SDI29343.1"/>
    </source>
</evidence>
<keyword evidence="2" id="KW-1185">Reference proteome</keyword>
<dbReference type="AlphaFoldDB" id="A0A1G8JE57"/>
<dbReference type="Proteomes" id="UP000199705">
    <property type="component" value="Unassembled WGS sequence"/>
</dbReference>
<protein>
    <recommendedName>
        <fullName evidence="3">Lipocalin-like domain-containing protein</fullName>
    </recommendedName>
</protein>
<evidence type="ECO:0008006" key="3">
    <source>
        <dbReference type="Google" id="ProtNLM"/>
    </source>
</evidence>
<accession>A0A1G8JE57</accession>
<dbReference type="RefSeq" id="WP_091174360.1">
    <property type="nucleotide sequence ID" value="NZ_FNCG01000018.1"/>
</dbReference>
<gene>
    <name evidence="1" type="ORF">SAMN05192573_11884</name>
</gene>
<dbReference type="EMBL" id="FNCG01000018">
    <property type="protein sequence ID" value="SDI29343.1"/>
    <property type="molecule type" value="Genomic_DNA"/>
</dbReference>
<organism evidence="1 2">
    <name type="scientific">Mucilaginibacter gossypii</name>
    <dbReference type="NCBI Taxonomy" id="551996"/>
    <lineage>
        <taxon>Bacteria</taxon>
        <taxon>Pseudomonadati</taxon>
        <taxon>Bacteroidota</taxon>
        <taxon>Sphingobacteriia</taxon>
        <taxon>Sphingobacteriales</taxon>
        <taxon>Sphingobacteriaceae</taxon>
        <taxon>Mucilaginibacter</taxon>
    </lineage>
</organism>
<reference evidence="2" key="1">
    <citation type="submission" date="2016-10" db="EMBL/GenBank/DDBJ databases">
        <authorList>
            <person name="Varghese N."/>
            <person name="Submissions S."/>
        </authorList>
    </citation>
    <scope>NUCLEOTIDE SEQUENCE [LARGE SCALE GENOMIC DNA]</scope>
    <source>
        <strain evidence="2">Gh-67</strain>
    </source>
</reference>
<dbReference type="PROSITE" id="PS51257">
    <property type="entry name" value="PROKAR_LIPOPROTEIN"/>
    <property type="match status" value="1"/>
</dbReference>
<evidence type="ECO:0000313" key="2">
    <source>
        <dbReference type="Proteomes" id="UP000199705"/>
    </source>
</evidence>